<sequence>MIRLHLVINQYLVCLMSGTMMIKGTLEIFLSNALTTNKAFH</sequence>
<organism evidence="1">
    <name type="scientific">Vibrio tasmaniensis</name>
    <dbReference type="NCBI Taxonomy" id="212663"/>
    <lineage>
        <taxon>Bacteria</taxon>
        <taxon>Pseudomonadati</taxon>
        <taxon>Pseudomonadota</taxon>
        <taxon>Gammaproteobacteria</taxon>
        <taxon>Vibrionales</taxon>
        <taxon>Vibrionaceae</taxon>
        <taxon>Vibrio</taxon>
    </lineage>
</organism>
<reference evidence="1" key="1">
    <citation type="journal article" date="2015" name="MBio">
        <title>Eco-Evolutionary Dynamics of Episomes among Ecologically Cohesive Bacterial Populations.</title>
        <authorList>
            <person name="Xue H."/>
            <person name="Cordero O.X."/>
            <person name="Camas F.M."/>
            <person name="Trimble W."/>
            <person name="Meyer F."/>
            <person name="Guglielmini J."/>
            <person name="Rocha E.P."/>
            <person name="Polz M.F."/>
        </authorList>
    </citation>
    <scope>NUCLEOTIDE SEQUENCE</scope>
    <source>
        <strain evidence="1">1F_279</strain>
    </source>
</reference>
<accession>A0A0H3ZQ76</accession>
<protein>
    <submittedName>
        <fullName evidence="1">Uncharacterized protein</fullName>
    </submittedName>
</protein>
<evidence type="ECO:0000313" key="1">
    <source>
        <dbReference type="EMBL" id="AKN38385.1"/>
    </source>
</evidence>
<name>A0A0H3ZQ76_9VIBR</name>
<proteinExistence type="predicted"/>
<dbReference type="EMBL" id="KP795579">
    <property type="protein sequence ID" value="AKN38385.1"/>
    <property type="molecule type" value="Genomic_DNA"/>
</dbReference>
<dbReference type="AlphaFoldDB" id="A0A0H3ZQ76"/>